<dbReference type="InterPro" id="IPR015797">
    <property type="entry name" value="NUDIX_hydrolase-like_dom_sf"/>
</dbReference>
<dbReference type="Gene3D" id="3.90.79.10">
    <property type="entry name" value="Nucleoside Triphosphate Pyrophosphohydrolase"/>
    <property type="match status" value="1"/>
</dbReference>
<accession>A0A848DQ48</accession>
<organism evidence="3 4">
    <name type="scientific">Pseudonocardia bannensis</name>
    <dbReference type="NCBI Taxonomy" id="630973"/>
    <lineage>
        <taxon>Bacteria</taxon>
        <taxon>Bacillati</taxon>
        <taxon>Actinomycetota</taxon>
        <taxon>Actinomycetes</taxon>
        <taxon>Pseudonocardiales</taxon>
        <taxon>Pseudonocardiaceae</taxon>
        <taxon>Pseudonocardia</taxon>
    </lineage>
</organism>
<protein>
    <submittedName>
        <fullName evidence="3">NUDIX domain-containing protein</fullName>
    </submittedName>
</protein>
<keyword evidence="4" id="KW-1185">Reference proteome</keyword>
<evidence type="ECO:0000313" key="4">
    <source>
        <dbReference type="Proteomes" id="UP000586918"/>
    </source>
</evidence>
<evidence type="ECO:0000313" key="3">
    <source>
        <dbReference type="EMBL" id="NMH94639.1"/>
    </source>
</evidence>
<dbReference type="PANTHER" id="PTHR21340">
    <property type="entry name" value="DIADENOSINE 5,5-P1,P4-TETRAPHOSPHATE PYROPHOSPHOHYDROLASE MUTT"/>
    <property type="match status" value="1"/>
</dbReference>
<dbReference type="InterPro" id="IPR000086">
    <property type="entry name" value="NUDIX_hydrolase_dom"/>
</dbReference>
<dbReference type="EMBL" id="JAAXKZ010000123">
    <property type="protein sequence ID" value="NMH94639.1"/>
    <property type="molecule type" value="Genomic_DNA"/>
</dbReference>
<evidence type="ECO:0000259" key="2">
    <source>
        <dbReference type="PROSITE" id="PS51462"/>
    </source>
</evidence>
<dbReference type="AlphaFoldDB" id="A0A848DQ48"/>
<sequence>MATSAGILLYRFTGTGALEVLLGHMGGPFWARKDDHAWSIPKGEHDADEDPREAAAREFAEELGALPPDGPLVELGTVTQSGGKKVTAFALNGDFDAEHIRSNLFEMEWPRGSGRMRSFPEIDRAGWFDLETAATKLVKGQRPFLDRLREAVPTPG</sequence>
<gene>
    <name evidence="3" type="ORF">HF519_24310</name>
</gene>
<dbReference type="Proteomes" id="UP000586918">
    <property type="component" value="Unassembled WGS sequence"/>
</dbReference>
<evidence type="ECO:0000256" key="1">
    <source>
        <dbReference type="ARBA" id="ARBA00022801"/>
    </source>
</evidence>
<dbReference type="InterPro" id="IPR020084">
    <property type="entry name" value="NUDIX_hydrolase_CS"/>
</dbReference>
<dbReference type="PROSITE" id="PS51462">
    <property type="entry name" value="NUDIX"/>
    <property type="match status" value="1"/>
</dbReference>
<dbReference type="SUPFAM" id="SSF55811">
    <property type="entry name" value="Nudix"/>
    <property type="match status" value="1"/>
</dbReference>
<feature type="domain" description="Nudix hydrolase" evidence="2">
    <location>
        <begin position="1"/>
        <end position="150"/>
    </location>
</feature>
<dbReference type="GO" id="GO:0006754">
    <property type="term" value="P:ATP biosynthetic process"/>
    <property type="evidence" value="ECO:0007669"/>
    <property type="project" value="TreeGrafter"/>
</dbReference>
<dbReference type="CDD" id="cd04662">
    <property type="entry name" value="NUDIX_Hydrolase"/>
    <property type="match status" value="1"/>
</dbReference>
<dbReference type="PROSITE" id="PS00893">
    <property type="entry name" value="NUDIX_BOX"/>
    <property type="match status" value="1"/>
</dbReference>
<keyword evidence="1" id="KW-0378">Hydrolase</keyword>
<dbReference type="PANTHER" id="PTHR21340:SF7">
    <property type="entry name" value="NUDIX HYDROLASE DOMAIN-CONTAINING PROTEIN"/>
    <property type="match status" value="1"/>
</dbReference>
<dbReference type="InterPro" id="IPR051325">
    <property type="entry name" value="Nudix_hydrolase_domain"/>
</dbReference>
<dbReference type="Pfam" id="PF00293">
    <property type="entry name" value="NUDIX"/>
    <property type="match status" value="1"/>
</dbReference>
<proteinExistence type="predicted"/>
<dbReference type="RefSeq" id="WP_169415320.1">
    <property type="nucleotide sequence ID" value="NZ_JAAXKZ010000123.1"/>
</dbReference>
<reference evidence="3 4" key="1">
    <citation type="submission" date="2020-04" db="EMBL/GenBank/DDBJ databases">
        <authorList>
            <person name="Klaysubun C."/>
            <person name="Duangmal K."/>
            <person name="Lipun K."/>
        </authorList>
    </citation>
    <scope>NUCLEOTIDE SEQUENCE [LARGE SCALE GENOMIC DNA]</scope>
    <source>
        <strain evidence="3 4">DSM 45300</strain>
    </source>
</reference>
<name>A0A848DQ48_9PSEU</name>
<dbReference type="GO" id="GO:0004081">
    <property type="term" value="F:bis(5'-nucleosyl)-tetraphosphatase (asymmetrical) activity"/>
    <property type="evidence" value="ECO:0007669"/>
    <property type="project" value="TreeGrafter"/>
</dbReference>
<comment type="caution">
    <text evidence="3">The sequence shown here is derived from an EMBL/GenBank/DDBJ whole genome shotgun (WGS) entry which is preliminary data.</text>
</comment>
<dbReference type="GO" id="GO:0006167">
    <property type="term" value="P:AMP biosynthetic process"/>
    <property type="evidence" value="ECO:0007669"/>
    <property type="project" value="TreeGrafter"/>
</dbReference>